<evidence type="ECO:0000313" key="13">
    <source>
        <dbReference type="EMBL" id="GEN31652.1"/>
    </source>
</evidence>
<comment type="caution">
    <text evidence="13">The sequence shown here is derived from an EMBL/GenBank/DDBJ whole genome shotgun (WGS) entry which is preliminary data.</text>
</comment>
<comment type="similarity">
    <text evidence="8 10">Belongs to the peroxiredoxin family. Prx6 subfamily.</text>
</comment>
<dbReference type="Gene3D" id="3.30.1020.10">
    <property type="entry name" value="Antioxidant, Horf6, Chain A, domain2"/>
    <property type="match status" value="1"/>
</dbReference>
<feature type="active site" description="Cysteine sulfenic acid (-SOH) intermediate; for peroxidase activity" evidence="11">
    <location>
        <position position="59"/>
    </location>
</feature>
<dbReference type="RefSeq" id="WP_146938041.1">
    <property type="nucleotide sequence ID" value="NZ_BJXW01000021.1"/>
</dbReference>
<evidence type="ECO:0000256" key="5">
    <source>
        <dbReference type="ARBA" id="ARBA00023002"/>
    </source>
</evidence>
<evidence type="ECO:0000256" key="11">
    <source>
        <dbReference type="PIRSR" id="PIRSR000239-1"/>
    </source>
</evidence>
<dbReference type="SUPFAM" id="SSF52833">
    <property type="entry name" value="Thioredoxin-like"/>
    <property type="match status" value="1"/>
</dbReference>
<proteinExistence type="inferred from homology"/>
<comment type="catalytic activity">
    <reaction evidence="10">
        <text>a hydroperoxide + [thioredoxin]-dithiol = an alcohol + [thioredoxin]-disulfide + H2O</text>
        <dbReference type="Rhea" id="RHEA:62620"/>
        <dbReference type="Rhea" id="RHEA-COMP:10698"/>
        <dbReference type="Rhea" id="RHEA-COMP:10700"/>
        <dbReference type="ChEBI" id="CHEBI:15377"/>
        <dbReference type="ChEBI" id="CHEBI:29950"/>
        <dbReference type="ChEBI" id="CHEBI:30879"/>
        <dbReference type="ChEBI" id="CHEBI:35924"/>
        <dbReference type="ChEBI" id="CHEBI:50058"/>
        <dbReference type="EC" id="1.11.1.24"/>
    </reaction>
</comment>
<evidence type="ECO:0000256" key="10">
    <source>
        <dbReference type="HAMAP-Rule" id="MF_00401"/>
    </source>
</evidence>
<dbReference type="GO" id="GO:0006979">
    <property type="term" value="P:response to oxidative stress"/>
    <property type="evidence" value="ECO:0007669"/>
    <property type="project" value="TreeGrafter"/>
</dbReference>
<dbReference type="InterPro" id="IPR024706">
    <property type="entry name" value="Peroxiredoxin_AhpC-typ"/>
</dbReference>
<keyword evidence="5 10" id="KW-0560">Oxidoreductase</keyword>
<dbReference type="EMBL" id="BJXW01000021">
    <property type="protein sequence ID" value="GEN31652.1"/>
    <property type="molecule type" value="Genomic_DNA"/>
</dbReference>
<dbReference type="InterPro" id="IPR045020">
    <property type="entry name" value="PRX_1cys"/>
</dbReference>
<evidence type="ECO:0000256" key="8">
    <source>
        <dbReference type="ARBA" id="ARBA00025719"/>
    </source>
</evidence>
<feature type="disulfide bond" description="Interchain (with Cys-219); in linked form" evidence="10">
    <location>
        <position position="59"/>
    </location>
</feature>
<comment type="similarity">
    <text evidence="1">Belongs to the peroxiredoxin family. AhpC/Prx1 subfamily.</text>
</comment>
<dbReference type="GO" id="GO:0042744">
    <property type="term" value="P:hydrogen peroxide catabolic process"/>
    <property type="evidence" value="ECO:0007669"/>
    <property type="project" value="TreeGrafter"/>
</dbReference>
<evidence type="ECO:0000259" key="12">
    <source>
        <dbReference type="PROSITE" id="PS51352"/>
    </source>
</evidence>
<organism evidence="13 14">
    <name type="scientific">Cerasibacillus quisquiliarum</name>
    <dbReference type="NCBI Taxonomy" id="227865"/>
    <lineage>
        <taxon>Bacteria</taxon>
        <taxon>Bacillati</taxon>
        <taxon>Bacillota</taxon>
        <taxon>Bacilli</taxon>
        <taxon>Bacillales</taxon>
        <taxon>Bacillaceae</taxon>
        <taxon>Cerasibacillus</taxon>
    </lineage>
</organism>
<dbReference type="Proteomes" id="UP000321491">
    <property type="component" value="Unassembled WGS sequence"/>
</dbReference>
<evidence type="ECO:0000256" key="4">
    <source>
        <dbReference type="ARBA" id="ARBA00022862"/>
    </source>
</evidence>
<dbReference type="PROSITE" id="PS51352">
    <property type="entry name" value="THIOREDOXIN_2"/>
    <property type="match status" value="1"/>
</dbReference>
<dbReference type="Gene3D" id="3.40.30.10">
    <property type="entry name" value="Glutaredoxin"/>
    <property type="match status" value="1"/>
</dbReference>
<dbReference type="GO" id="GO:0045454">
    <property type="term" value="P:cell redox homeostasis"/>
    <property type="evidence" value="ECO:0007669"/>
    <property type="project" value="TreeGrafter"/>
</dbReference>
<evidence type="ECO:0000313" key="14">
    <source>
        <dbReference type="Proteomes" id="UP000321491"/>
    </source>
</evidence>
<keyword evidence="14" id="KW-1185">Reference proteome</keyword>
<dbReference type="NCBIfam" id="NF009668">
    <property type="entry name" value="PRK13189.1"/>
    <property type="match status" value="1"/>
</dbReference>
<dbReference type="InterPro" id="IPR050217">
    <property type="entry name" value="Peroxiredoxin"/>
</dbReference>
<keyword evidence="3 10" id="KW-0575">Peroxidase</keyword>
<dbReference type="GO" id="GO:0033554">
    <property type="term" value="P:cellular response to stress"/>
    <property type="evidence" value="ECO:0007669"/>
    <property type="project" value="TreeGrafter"/>
</dbReference>
<dbReference type="InterPro" id="IPR036249">
    <property type="entry name" value="Thioredoxin-like_sf"/>
</dbReference>
<feature type="binding site" evidence="10">
    <location>
        <position position="136"/>
    </location>
    <ligand>
        <name>substrate</name>
    </ligand>
</feature>
<feature type="disulfide bond" description="Alternate" evidence="10">
    <location>
        <begin position="213"/>
        <end position="219"/>
    </location>
</feature>
<comment type="miscellaneous">
    <text evidence="10">The active site is a conserved redox-active cysteine residue, the peroxidatic cysteine (C(P)), which makes the nucleophilic attack on the peroxide substrate. The peroxide oxidizes the C(P)-SH to cysteine sulfenic acid (C(P)-SOH), which then reacts with another cysteine residue, the resolving cysteine (C(R)), to form a disulfide bridge. The disulfide is subsequently reduced by an appropriate electron donor to complete the catalytic cycle. Although the primary sequence of this enzyme is similar to those of the 1-Cys Prx6 enzymes, its catalytic properties resemble those of the typical 2-Cys Prxs and C(R) is provided by the other dimeric subunit to form an intersubunit disulfide. The disulfide is subsequently reduced by thioredoxin.</text>
</comment>
<dbReference type="FunFam" id="3.40.30.10:FF:000011">
    <property type="entry name" value="Peroxiredoxin PRX1"/>
    <property type="match status" value="1"/>
</dbReference>
<dbReference type="InterPro" id="IPR000866">
    <property type="entry name" value="AhpC/TSA"/>
</dbReference>
<dbReference type="GO" id="GO:0005829">
    <property type="term" value="C:cytosol"/>
    <property type="evidence" value="ECO:0007669"/>
    <property type="project" value="TreeGrafter"/>
</dbReference>
<dbReference type="CDD" id="cd03016">
    <property type="entry name" value="PRX_1cys"/>
    <property type="match status" value="1"/>
</dbReference>
<comment type="subcellular location">
    <subcellularLocation>
        <location evidence="10">Cytoplasm</location>
    </subcellularLocation>
</comment>
<evidence type="ECO:0000256" key="6">
    <source>
        <dbReference type="ARBA" id="ARBA00023157"/>
    </source>
</evidence>
<keyword evidence="4 10" id="KW-0049">Antioxidant</keyword>
<feature type="active site" description="Cysteine sulfenic acid (-SOH) intermediate" evidence="10">
    <location>
        <position position="59"/>
    </location>
</feature>
<keyword evidence="2 10" id="KW-0963">Cytoplasm</keyword>
<evidence type="ECO:0000256" key="2">
    <source>
        <dbReference type="ARBA" id="ARBA00022490"/>
    </source>
</evidence>
<feature type="domain" description="Thioredoxin" evidence="12">
    <location>
        <begin position="18"/>
        <end position="173"/>
    </location>
</feature>
<name>A0A511V2V5_9BACI</name>
<dbReference type="OrthoDB" id="9812811at2"/>
<reference evidence="13 14" key="1">
    <citation type="submission" date="2019-07" db="EMBL/GenBank/DDBJ databases">
        <title>Whole genome shotgun sequence of Cerasibacillus quisquiliarum NBRC 102429.</title>
        <authorList>
            <person name="Hosoyama A."/>
            <person name="Uohara A."/>
            <person name="Ohji S."/>
            <person name="Ichikawa N."/>
        </authorList>
    </citation>
    <scope>NUCLEOTIDE SEQUENCE [LARGE SCALE GENOMIC DNA]</scope>
    <source>
        <strain evidence="13 14">NBRC 102429</strain>
    </source>
</reference>
<dbReference type="HAMAP" id="MF_00401">
    <property type="entry name" value="Peroxiredoxin"/>
    <property type="match status" value="1"/>
</dbReference>
<gene>
    <name evidence="13" type="ORF">CQU01_18900</name>
</gene>
<dbReference type="Pfam" id="PF10417">
    <property type="entry name" value="1-cysPrx_C"/>
    <property type="match status" value="1"/>
</dbReference>
<feature type="disulfide bond" description="Interchain (with Cys-59); in linked form" evidence="10">
    <location>
        <position position="219"/>
    </location>
</feature>
<evidence type="ECO:0000256" key="7">
    <source>
        <dbReference type="ARBA" id="ARBA00023284"/>
    </source>
</evidence>
<dbReference type="Pfam" id="PF00578">
    <property type="entry name" value="AhpC-TSA"/>
    <property type="match status" value="1"/>
</dbReference>
<keyword evidence="7 10" id="KW-0676">Redox-active center</keyword>
<comment type="function">
    <text evidence="9 10">Thiol-specific peroxidase that catalyzes the reduction of hydrogen peroxide and organic hydroperoxides to water and alcohols, respectively. Plays a role in cell protection against oxidative stress by detoxifying peroxides.</text>
</comment>
<dbReference type="EC" id="1.11.1.24" evidence="10"/>
<dbReference type="GO" id="GO:0008379">
    <property type="term" value="F:thioredoxin peroxidase activity"/>
    <property type="evidence" value="ECO:0007669"/>
    <property type="project" value="TreeGrafter"/>
</dbReference>
<sequence length="223" mass="25333">MEERNHLVEETTEVRSLPRIGSKAPQFEALTTHGTLKLSDYKGSWLILFSHPADFTPVCTTEFVGFQKIYPELRKMNTELLGLSIDSVHSHIAWVRNIKENFGVDIEFPVIADLNKDVAEKYGMIMPEESSTEASRAVFVIDPDQVVRAIIYYPLSTGRNMDEMIRLVTALQATDEHQIATPADWRKGDKVIVPPAATTELAEERVNDDSLECVDWYFCKKEL</sequence>
<keyword evidence="6 10" id="KW-1015">Disulfide bond</keyword>
<dbReference type="AlphaFoldDB" id="A0A511V2V5"/>
<evidence type="ECO:0000256" key="1">
    <source>
        <dbReference type="ARBA" id="ARBA00009796"/>
    </source>
</evidence>
<dbReference type="PANTHER" id="PTHR10681">
    <property type="entry name" value="THIOREDOXIN PEROXIDASE"/>
    <property type="match status" value="1"/>
</dbReference>
<dbReference type="PIRSF" id="PIRSF000239">
    <property type="entry name" value="AHPC"/>
    <property type="match status" value="1"/>
</dbReference>
<accession>A0A511V2V5</accession>
<dbReference type="InterPro" id="IPR013766">
    <property type="entry name" value="Thioredoxin_domain"/>
</dbReference>
<evidence type="ECO:0000256" key="9">
    <source>
        <dbReference type="ARBA" id="ARBA00037420"/>
    </source>
</evidence>
<dbReference type="PANTHER" id="PTHR10681:SF128">
    <property type="entry name" value="THIOREDOXIN-DEPENDENT PEROXIDE REDUCTASE, MITOCHONDRIAL"/>
    <property type="match status" value="1"/>
</dbReference>
<dbReference type="InterPro" id="IPR019479">
    <property type="entry name" value="Peroxiredoxin_C"/>
</dbReference>
<comment type="subunit">
    <text evidence="10">Homodecamer. Pentamer of dimers that assemble into a ring structure.</text>
</comment>
<protein>
    <recommendedName>
        <fullName evidence="10">Peroxiredoxin</fullName>
        <ecNumber evidence="10">1.11.1.24</ecNumber>
    </recommendedName>
    <alternativeName>
        <fullName evidence="10">Thioredoxin peroxidase</fullName>
    </alternativeName>
    <alternativeName>
        <fullName evidence="10">Thioredoxin-dependent peroxiredoxin</fullName>
    </alternativeName>
</protein>
<dbReference type="InterPro" id="IPR022915">
    <property type="entry name" value="Peroxiredoxin_TDXH"/>
</dbReference>
<evidence type="ECO:0000256" key="3">
    <source>
        <dbReference type="ARBA" id="ARBA00022559"/>
    </source>
</evidence>